<dbReference type="Proteomes" id="UP000269692">
    <property type="component" value="Unassembled WGS sequence"/>
</dbReference>
<dbReference type="RefSeq" id="WP_121623417.1">
    <property type="nucleotide sequence ID" value="NZ_JACIIW010000001.1"/>
</dbReference>
<evidence type="ECO:0000259" key="1">
    <source>
        <dbReference type="Pfam" id="PF12697"/>
    </source>
</evidence>
<evidence type="ECO:0000313" key="3">
    <source>
        <dbReference type="Proteomes" id="UP000269692"/>
    </source>
</evidence>
<dbReference type="SUPFAM" id="SSF53474">
    <property type="entry name" value="alpha/beta-Hydrolases"/>
    <property type="match status" value="1"/>
</dbReference>
<reference evidence="2 3" key="1">
    <citation type="submission" date="2018-10" db="EMBL/GenBank/DDBJ databases">
        <title>Xanthobacter tagetidis genome sequencing and assembly.</title>
        <authorList>
            <person name="Maclea K.S."/>
            <person name="Goen A.E."/>
            <person name="Fatima S.A."/>
        </authorList>
    </citation>
    <scope>NUCLEOTIDE SEQUENCE [LARGE SCALE GENOMIC DNA]</scope>
    <source>
        <strain evidence="2 3">ATCC 700314</strain>
    </source>
</reference>
<dbReference type="Gene3D" id="3.40.50.1820">
    <property type="entry name" value="alpha/beta hydrolase"/>
    <property type="match status" value="1"/>
</dbReference>
<evidence type="ECO:0000313" key="2">
    <source>
        <dbReference type="EMBL" id="RLP78364.1"/>
    </source>
</evidence>
<dbReference type="InterPro" id="IPR000073">
    <property type="entry name" value="AB_hydrolase_1"/>
</dbReference>
<organism evidence="2 3">
    <name type="scientific">Xanthobacter tagetidis</name>
    <dbReference type="NCBI Taxonomy" id="60216"/>
    <lineage>
        <taxon>Bacteria</taxon>
        <taxon>Pseudomonadati</taxon>
        <taxon>Pseudomonadota</taxon>
        <taxon>Alphaproteobacteria</taxon>
        <taxon>Hyphomicrobiales</taxon>
        <taxon>Xanthobacteraceae</taxon>
        <taxon>Xanthobacter</taxon>
    </lineage>
</organism>
<keyword evidence="3" id="KW-1185">Reference proteome</keyword>
<feature type="domain" description="AB hydrolase-1" evidence="1">
    <location>
        <begin position="22"/>
        <end position="248"/>
    </location>
</feature>
<proteinExistence type="predicted"/>
<dbReference type="OrthoDB" id="9785847at2"/>
<dbReference type="AlphaFoldDB" id="A0A3L7AEG2"/>
<protein>
    <submittedName>
        <fullName evidence="2">Alpha/beta fold hydrolase</fullName>
    </submittedName>
</protein>
<dbReference type="Pfam" id="PF12697">
    <property type="entry name" value="Abhydrolase_6"/>
    <property type="match status" value="1"/>
</dbReference>
<accession>A0A3L7AEG2</accession>
<name>A0A3L7AEG2_9HYPH</name>
<sequence>MPKIDVNGETLAYHRAGKGAPLLLIHSLGTGAWMWAGEIAHFSDRFDVIAFDARGHGASTHNGPVTIDTIAADLVAGLKSLGVGPAHVVAISMGGPIASIMYAKAPEAFASLVIADSFARQGEAGAARVKGLEETLAKVSMRDYATSYAQGTLHRNAPAPHMEALIASVAGMSRETYLEIARSVFTADVAALMAKLAVPVRVVVGAQDTRTPPAMSEEIAGLVPGADLKVIPDAAHLANLDSPDGFRAAIEPFLARHAAKAA</sequence>
<dbReference type="PANTHER" id="PTHR43433:SF5">
    <property type="entry name" value="AB HYDROLASE-1 DOMAIN-CONTAINING PROTEIN"/>
    <property type="match status" value="1"/>
</dbReference>
<gene>
    <name evidence="2" type="ORF">D9R14_11175</name>
</gene>
<comment type="caution">
    <text evidence="2">The sequence shown here is derived from an EMBL/GenBank/DDBJ whole genome shotgun (WGS) entry which is preliminary data.</text>
</comment>
<dbReference type="InterPro" id="IPR029058">
    <property type="entry name" value="AB_hydrolase_fold"/>
</dbReference>
<keyword evidence="2" id="KW-0378">Hydrolase</keyword>
<dbReference type="EMBL" id="RCTF01000008">
    <property type="protein sequence ID" value="RLP78364.1"/>
    <property type="molecule type" value="Genomic_DNA"/>
</dbReference>
<dbReference type="PANTHER" id="PTHR43433">
    <property type="entry name" value="HYDROLASE, ALPHA/BETA FOLD FAMILY PROTEIN"/>
    <property type="match status" value="1"/>
</dbReference>
<dbReference type="InterPro" id="IPR050471">
    <property type="entry name" value="AB_hydrolase"/>
</dbReference>
<dbReference type="GO" id="GO:0016787">
    <property type="term" value="F:hydrolase activity"/>
    <property type="evidence" value="ECO:0007669"/>
    <property type="project" value="UniProtKB-KW"/>
</dbReference>